<keyword evidence="1" id="KW-1133">Transmembrane helix</keyword>
<feature type="transmembrane region" description="Helical" evidence="1">
    <location>
        <begin position="27"/>
        <end position="48"/>
    </location>
</feature>
<accession>A0A1Y2PB91</accession>
<sequence length="344" mass="39317">MSNKPNNEEEIDLGSLFVIIGRGFSKLFQFIGSIFKQLFHFLITILLFLKTNAIKLGIAAIIGAVIGTFLEFSGEKKFGSDLHVQTNFESARQLYNNVLFYNDLVKQEKHDLLAEIFKISDEEAQSLKKFTIDPVKNNNDIITSYDELILSVDTLTVKSFSFYDFKNAFTKYNYKVHVIQVQSTKNDVFSRLDDIIISAITENQYFNKLKELNNENLNRTDLILRKNLAQTDSLHKVYKDVLLEEAKKTNSGTNIDLGNGQQSNRELELFRATRELNKELKKVSDDKAEKSEIINVVSNFQPIGYEIKGISKNKAVQLSLALVAFTILILLLIQVNSFLNNYKK</sequence>
<keyword evidence="1" id="KW-0472">Membrane</keyword>
<evidence type="ECO:0000313" key="2">
    <source>
        <dbReference type="EMBL" id="OSY87029.1"/>
    </source>
</evidence>
<reference evidence="2 3" key="1">
    <citation type="submission" date="2015-03" db="EMBL/GenBank/DDBJ databases">
        <title>Genome sequence of Tenacibaculum sp. S2-2, isolated from intestinal microbiota of sea cucumber, Apostichopus japonicas.</title>
        <authorList>
            <person name="Shao Z."/>
            <person name="Wang L."/>
            <person name="Li X."/>
        </authorList>
    </citation>
    <scope>NUCLEOTIDE SEQUENCE [LARGE SCALE GENOMIC DNA]</scope>
    <source>
        <strain evidence="2 3">S2-2</strain>
    </source>
</reference>
<dbReference type="AlphaFoldDB" id="A0A1Y2PB91"/>
<feature type="transmembrane region" description="Helical" evidence="1">
    <location>
        <begin position="54"/>
        <end position="72"/>
    </location>
</feature>
<proteinExistence type="predicted"/>
<dbReference type="STRING" id="1635173.WH52_13265"/>
<dbReference type="OrthoDB" id="1452530at2"/>
<dbReference type="Proteomes" id="UP000194221">
    <property type="component" value="Unassembled WGS sequence"/>
</dbReference>
<evidence type="ECO:0000256" key="1">
    <source>
        <dbReference type="SAM" id="Phobius"/>
    </source>
</evidence>
<keyword evidence="3" id="KW-1185">Reference proteome</keyword>
<dbReference type="EMBL" id="LAPZ01000015">
    <property type="protein sequence ID" value="OSY87029.1"/>
    <property type="molecule type" value="Genomic_DNA"/>
</dbReference>
<name>A0A1Y2PB91_9FLAO</name>
<gene>
    <name evidence="2" type="ORF">WH52_13265</name>
</gene>
<comment type="caution">
    <text evidence="2">The sequence shown here is derived from an EMBL/GenBank/DDBJ whole genome shotgun (WGS) entry which is preliminary data.</text>
</comment>
<protein>
    <submittedName>
        <fullName evidence="2">Uncharacterized protein</fullName>
    </submittedName>
</protein>
<keyword evidence="1" id="KW-0812">Transmembrane</keyword>
<organism evidence="2 3">
    <name type="scientific">Tenacibaculum holothuriorum</name>
    <dbReference type="NCBI Taxonomy" id="1635173"/>
    <lineage>
        <taxon>Bacteria</taxon>
        <taxon>Pseudomonadati</taxon>
        <taxon>Bacteroidota</taxon>
        <taxon>Flavobacteriia</taxon>
        <taxon>Flavobacteriales</taxon>
        <taxon>Flavobacteriaceae</taxon>
        <taxon>Tenacibaculum</taxon>
    </lineage>
</organism>
<evidence type="ECO:0000313" key="3">
    <source>
        <dbReference type="Proteomes" id="UP000194221"/>
    </source>
</evidence>
<feature type="transmembrane region" description="Helical" evidence="1">
    <location>
        <begin position="318"/>
        <end position="339"/>
    </location>
</feature>
<dbReference type="InParanoid" id="A0A1Y2PB91"/>
<dbReference type="RefSeq" id="WP_086031454.1">
    <property type="nucleotide sequence ID" value="NZ_LAPZ01000015.1"/>
</dbReference>